<reference evidence="1" key="1">
    <citation type="submission" date="2018-05" db="EMBL/GenBank/DDBJ databases">
        <authorList>
            <person name="Lanie J.A."/>
            <person name="Ng W.-L."/>
            <person name="Kazmierczak K.M."/>
            <person name="Andrzejewski T.M."/>
            <person name="Davidsen T.M."/>
            <person name="Wayne K.J."/>
            <person name="Tettelin H."/>
            <person name="Glass J.I."/>
            <person name="Rusch D."/>
            <person name="Podicherti R."/>
            <person name="Tsui H.-C.T."/>
            <person name="Winkler M.E."/>
        </authorList>
    </citation>
    <scope>NUCLEOTIDE SEQUENCE</scope>
</reference>
<dbReference type="AlphaFoldDB" id="A0A381UIW5"/>
<sequence length="389" mass="42827">VIRSRHVRLLKTVRSSSSSHDCFGSSGARDLDSAGNGLHPTRVRLAGSMESHMRYQDFVRLVTVASVLNLVSPCGGVASAQSVSDGDWDLPRLTDGRPDLQGVWLSNTATPLQRPPALAGREFLTEDEVATLRDRARRIFLNGRSAFATPEGAFFAALNNVETYEAQSTSSSIGMVDVEITNRTSQVVDPPDGRIPTLTAAARAREALVDTGWQFKTGPEDLNNFHRCVTTGVPRLGGNFGAGPYTFYQIVQTPNHLVLVSEAFHDARIIPLNDRAPLPESVRQWNGDSRGRWEGDSLVVETKNFSTGSYFRGSSEGLHLVERFTRSGPDTITYRLTFTDPTTWGSSWTAEIPLKRRDQTIYEFACHEGNVSLVGMLRTARLEDARDGR</sequence>
<name>A0A381UIW5_9ZZZZ</name>
<protein>
    <submittedName>
        <fullName evidence="1">Uncharacterized protein</fullName>
    </submittedName>
</protein>
<gene>
    <name evidence="1" type="ORF">METZ01_LOCUS80452</name>
</gene>
<evidence type="ECO:0000313" key="1">
    <source>
        <dbReference type="EMBL" id="SVA27598.1"/>
    </source>
</evidence>
<feature type="non-terminal residue" evidence="1">
    <location>
        <position position="1"/>
    </location>
</feature>
<dbReference type="EMBL" id="UINC01006449">
    <property type="protein sequence ID" value="SVA27598.1"/>
    <property type="molecule type" value="Genomic_DNA"/>
</dbReference>
<accession>A0A381UIW5</accession>
<proteinExistence type="predicted"/>
<organism evidence="1">
    <name type="scientific">marine metagenome</name>
    <dbReference type="NCBI Taxonomy" id="408172"/>
    <lineage>
        <taxon>unclassified sequences</taxon>
        <taxon>metagenomes</taxon>
        <taxon>ecological metagenomes</taxon>
    </lineage>
</organism>